<dbReference type="InterPro" id="IPR053714">
    <property type="entry name" value="Iso_Racemase_Enz_sf"/>
</dbReference>
<dbReference type="InterPro" id="IPR052186">
    <property type="entry name" value="Hydantoin_racemase-like"/>
</dbReference>
<comment type="caution">
    <text evidence="2">The sequence shown here is derived from an EMBL/GenBank/DDBJ whole genome shotgun (WGS) entry which is preliminary data.</text>
</comment>
<dbReference type="Gene3D" id="3.40.50.12500">
    <property type="match status" value="1"/>
</dbReference>
<dbReference type="AlphaFoldDB" id="A0AAE3IVT9"/>
<reference evidence="2" key="1">
    <citation type="submission" date="2022-10" db="EMBL/GenBank/DDBJ databases">
        <authorList>
            <person name="Yue Y."/>
        </authorList>
    </citation>
    <scope>NUCLEOTIDE SEQUENCE</scope>
    <source>
        <strain evidence="2">Z654</strain>
    </source>
</reference>
<keyword evidence="3" id="KW-1185">Reference proteome</keyword>
<evidence type="ECO:0000313" key="3">
    <source>
        <dbReference type="Proteomes" id="UP001208041"/>
    </source>
</evidence>
<dbReference type="PANTHER" id="PTHR28047:SF5">
    <property type="entry name" value="PROTEIN DCG1"/>
    <property type="match status" value="1"/>
</dbReference>
<dbReference type="PANTHER" id="PTHR28047">
    <property type="entry name" value="PROTEIN DCG1"/>
    <property type="match status" value="1"/>
</dbReference>
<proteinExistence type="inferred from homology"/>
<name>A0AAE3IVT9_9RHOB</name>
<evidence type="ECO:0000256" key="1">
    <source>
        <dbReference type="ARBA" id="ARBA00038414"/>
    </source>
</evidence>
<dbReference type="Proteomes" id="UP001208041">
    <property type="component" value="Unassembled WGS sequence"/>
</dbReference>
<accession>A0AAE3IVT9</accession>
<comment type="similarity">
    <text evidence="1">Belongs to the HyuE racemase family.</text>
</comment>
<dbReference type="EMBL" id="JAOYFC010000001">
    <property type="protein sequence ID" value="MCV6822939.1"/>
    <property type="molecule type" value="Genomic_DNA"/>
</dbReference>
<dbReference type="GO" id="GO:0047661">
    <property type="term" value="F:amino-acid racemase activity"/>
    <property type="evidence" value="ECO:0007669"/>
    <property type="project" value="InterPro"/>
</dbReference>
<dbReference type="Pfam" id="PF01177">
    <property type="entry name" value="Asp_Glu_race"/>
    <property type="match status" value="1"/>
</dbReference>
<evidence type="ECO:0000313" key="2">
    <source>
        <dbReference type="EMBL" id="MCV6822939.1"/>
    </source>
</evidence>
<dbReference type="InterPro" id="IPR015942">
    <property type="entry name" value="Asp/Glu/hydantoin_racemase"/>
</dbReference>
<protein>
    <submittedName>
        <fullName evidence="2">Aspartate/glutamate racemase family protein</fullName>
    </submittedName>
</protein>
<sequence>MHLVYINPNATQAMTDSVVDIVRDEFPDAKFSGLTNTQGPLAIEGQEDGEAALPGVLALVDHAQRLGADAIIISCFDDTGLTEARAASSKPVYGIGQSAYLAAAKKSGYFSVVTSLGVSVPVIEANISTRGFKESCKGVWASGLPVLEIETGAESVIDTLAKSIDQACETDGSETIVLGCAGMSPLLEPLNARCDVELIDGVRASAALAISELENL</sequence>
<gene>
    <name evidence="2" type="ORF">OH136_00105</name>
</gene>
<dbReference type="RefSeq" id="WP_263951767.1">
    <property type="nucleotide sequence ID" value="NZ_JAOYFC010000001.1"/>
</dbReference>
<organism evidence="2 3">
    <name type="scientific">Halocynthiibacter halioticoli</name>
    <dbReference type="NCBI Taxonomy" id="2986804"/>
    <lineage>
        <taxon>Bacteria</taxon>
        <taxon>Pseudomonadati</taxon>
        <taxon>Pseudomonadota</taxon>
        <taxon>Alphaproteobacteria</taxon>
        <taxon>Rhodobacterales</taxon>
        <taxon>Paracoccaceae</taxon>
        <taxon>Halocynthiibacter</taxon>
    </lineage>
</organism>